<dbReference type="GO" id="GO:0016887">
    <property type="term" value="F:ATP hydrolysis activity"/>
    <property type="evidence" value="ECO:0007669"/>
    <property type="project" value="InterPro"/>
</dbReference>
<evidence type="ECO:0000256" key="9">
    <source>
        <dbReference type="ARBA" id="ARBA00025613"/>
    </source>
</evidence>
<dbReference type="InterPro" id="IPR003959">
    <property type="entry name" value="ATPase_AAA_core"/>
</dbReference>
<dbReference type="OrthoDB" id="9803641at2"/>
<dbReference type="Pfam" id="PF07724">
    <property type="entry name" value="AAA_2"/>
    <property type="match status" value="1"/>
</dbReference>
<evidence type="ECO:0000256" key="4">
    <source>
        <dbReference type="ARBA" id="ARBA00022737"/>
    </source>
</evidence>
<dbReference type="Pfam" id="PF02861">
    <property type="entry name" value="Clp_N"/>
    <property type="match status" value="1"/>
</dbReference>
<dbReference type="InterPro" id="IPR036628">
    <property type="entry name" value="Clp_N_dom_sf"/>
</dbReference>
<keyword evidence="8 12" id="KW-0143">Chaperone</keyword>
<dbReference type="PRINTS" id="PR00300">
    <property type="entry name" value="CLPPROTEASEA"/>
</dbReference>
<evidence type="ECO:0000259" key="14">
    <source>
        <dbReference type="PROSITE" id="PS51903"/>
    </source>
</evidence>
<comment type="function">
    <text evidence="9">Part of a stress-induced multi-chaperone system, it is involved in the recovery of the cell from heat-induced damage, in cooperation with DnaK, DnaJ and GrpE. Acts before DnaK, in the processing of protein aggregates. Protein binding stimulates the ATPase activity; ATP hydrolysis unfolds the denatured protein aggregates, which probably helps expose new hydrophobic binding sites on the surface of ClpB-bound aggregates, contributing to the solubilization and refolding of denatured protein aggregates by DnaK.</text>
</comment>
<dbReference type="SUPFAM" id="SSF81923">
    <property type="entry name" value="Double Clp-N motif"/>
    <property type="match status" value="1"/>
</dbReference>
<dbReference type="SMART" id="SM01086">
    <property type="entry name" value="ClpB_D2-small"/>
    <property type="match status" value="1"/>
</dbReference>
<dbReference type="Pfam" id="PF00004">
    <property type="entry name" value="AAA"/>
    <property type="match status" value="1"/>
</dbReference>
<name>A0A1H7L7K8_9SPHN</name>
<keyword evidence="6 12" id="KW-0067">ATP-binding</keyword>
<evidence type="ECO:0000256" key="12">
    <source>
        <dbReference type="RuleBase" id="RU004432"/>
    </source>
</evidence>
<dbReference type="Gene3D" id="1.10.8.60">
    <property type="match status" value="1"/>
</dbReference>
<evidence type="ECO:0000256" key="10">
    <source>
        <dbReference type="ARBA" id="ARBA00026057"/>
    </source>
</evidence>
<feature type="domain" description="Clp R" evidence="14">
    <location>
        <begin position="3"/>
        <end position="149"/>
    </location>
</feature>
<dbReference type="CDD" id="cd19499">
    <property type="entry name" value="RecA-like_ClpB_Hsp104-like"/>
    <property type="match status" value="1"/>
</dbReference>
<dbReference type="InterPro" id="IPR017730">
    <property type="entry name" value="Chaperonin_ClpB"/>
</dbReference>
<dbReference type="EMBL" id="FNZZ01000002">
    <property type="protein sequence ID" value="SEK94941.1"/>
    <property type="molecule type" value="Genomic_DNA"/>
</dbReference>
<dbReference type="InterPro" id="IPR028299">
    <property type="entry name" value="ClpA/B_CS2"/>
</dbReference>
<dbReference type="GO" id="GO:0006508">
    <property type="term" value="P:proteolysis"/>
    <property type="evidence" value="ECO:0007669"/>
    <property type="project" value="UniProtKB-KW"/>
</dbReference>
<evidence type="ECO:0000256" key="5">
    <source>
        <dbReference type="ARBA" id="ARBA00022741"/>
    </source>
</evidence>
<dbReference type="InterPro" id="IPR041546">
    <property type="entry name" value="ClpA/ClpB_AAA_lid"/>
</dbReference>
<dbReference type="Pfam" id="PF10431">
    <property type="entry name" value="ClpB_D2-small"/>
    <property type="match status" value="1"/>
</dbReference>
<dbReference type="PROSITE" id="PS51903">
    <property type="entry name" value="CLP_R"/>
    <property type="match status" value="1"/>
</dbReference>
<dbReference type="AlphaFoldDB" id="A0A1H7L7K8"/>
<dbReference type="InterPro" id="IPR050130">
    <property type="entry name" value="ClpA_ClpB"/>
</dbReference>
<accession>A0A1H7L7K8</accession>
<dbReference type="Proteomes" id="UP000199214">
    <property type="component" value="Unassembled WGS sequence"/>
</dbReference>
<comment type="subunit">
    <text evidence="10">Homohexamer. The oligomerization is ATP-dependent.</text>
</comment>
<evidence type="ECO:0000313" key="15">
    <source>
        <dbReference type="EMBL" id="SEK94941.1"/>
    </source>
</evidence>
<dbReference type="PANTHER" id="PTHR11638">
    <property type="entry name" value="ATP-DEPENDENT CLP PROTEASE"/>
    <property type="match status" value="1"/>
</dbReference>
<organism evidence="15 16">
    <name type="scientific">Sphingomonas palmae</name>
    <dbReference type="NCBI Taxonomy" id="1855283"/>
    <lineage>
        <taxon>Bacteria</taxon>
        <taxon>Pseudomonadati</taxon>
        <taxon>Pseudomonadota</taxon>
        <taxon>Alphaproteobacteria</taxon>
        <taxon>Sphingomonadales</taxon>
        <taxon>Sphingomonadaceae</taxon>
        <taxon>Sphingomonas</taxon>
    </lineage>
</organism>
<keyword evidence="15" id="KW-0378">Hydrolase</keyword>
<keyword evidence="5 12" id="KW-0547">Nucleotide-binding</keyword>
<dbReference type="SMART" id="SM00382">
    <property type="entry name" value="AAA"/>
    <property type="match status" value="2"/>
</dbReference>
<comment type="subunit">
    <text evidence="13">Homohexamer; The oligomerization is ATP-dependent.</text>
</comment>
<evidence type="ECO:0000256" key="11">
    <source>
        <dbReference type="PROSITE-ProRule" id="PRU01251"/>
    </source>
</evidence>
<proteinExistence type="inferred from homology"/>
<protein>
    <recommendedName>
        <fullName evidence="3 13">Chaperone protein ClpB</fullName>
    </recommendedName>
</protein>
<dbReference type="PROSITE" id="PS00870">
    <property type="entry name" value="CLPAB_1"/>
    <property type="match status" value="1"/>
</dbReference>
<dbReference type="RefSeq" id="WP_093004270.1">
    <property type="nucleotide sequence ID" value="NZ_FNZZ01000002.1"/>
</dbReference>
<dbReference type="InterPro" id="IPR018368">
    <property type="entry name" value="ClpA/B_CS1"/>
</dbReference>
<keyword evidence="15" id="KW-0645">Protease</keyword>
<comment type="similarity">
    <text evidence="2 12">Belongs to the ClpA/ClpB family.</text>
</comment>
<dbReference type="PROSITE" id="PS00871">
    <property type="entry name" value="CLPAB_2"/>
    <property type="match status" value="1"/>
</dbReference>
<evidence type="ECO:0000256" key="7">
    <source>
        <dbReference type="ARBA" id="ARBA00023054"/>
    </source>
</evidence>
<evidence type="ECO:0000256" key="1">
    <source>
        <dbReference type="ARBA" id="ARBA00004496"/>
    </source>
</evidence>
<reference evidence="16" key="1">
    <citation type="submission" date="2016-10" db="EMBL/GenBank/DDBJ databases">
        <authorList>
            <person name="Varghese N."/>
            <person name="Submissions S."/>
        </authorList>
    </citation>
    <scope>NUCLEOTIDE SEQUENCE [LARGE SCALE GENOMIC DNA]</scope>
    <source>
        <strain evidence="16">JS21-1</strain>
    </source>
</reference>
<dbReference type="PANTHER" id="PTHR11638:SF18">
    <property type="entry name" value="HEAT SHOCK PROTEIN 104"/>
    <property type="match status" value="1"/>
</dbReference>
<gene>
    <name evidence="13" type="primary">clpB</name>
    <name evidence="15" type="ORF">SAMN05216382_1169</name>
</gene>
<evidence type="ECO:0000256" key="3">
    <source>
        <dbReference type="ARBA" id="ARBA00017574"/>
    </source>
</evidence>
<dbReference type="InterPro" id="IPR004176">
    <property type="entry name" value="Clp_R_N"/>
</dbReference>
<keyword evidence="16" id="KW-1185">Reference proteome</keyword>
<dbReference type="GO" id="GO:0005737">
    <property type="term" value="C:cytoplasm"/>
    <property type="evidence" value="ECO:0007669"/>
    <property type="project" value="UniProtKB-SubCell"/>
</dbReference>
<dbReference type="FunFam" id="3.40.50.300:FF:000025">
    <property type="entry name" value="ATP-dependent Clp protease subunit"/>
    <property type="match status" value="1"/>
</dbReference>
<evidence type="ECO:0000256" key="6">
    <source>
        <dbReference type="ARBA" id="ARBA00022840"/>
    </source>
</evidence>
<keyword evidence="4 11" id="KW-0677">Repeat</keyword>
<dbReference type="SUPFAM" id="SSF52540">
    <property type="entry name" value="P-loop containing nucleoside triphosphate hydrolases"/>
    <property type="match status" value="2"/>
</dbReference>
<dbReference type="GO" id="GO:0034605">
    <property type="term" value="P:cellular response to heat"/>
    <property type="evidence" value="ECO:0007669"/>
    <property type="project" value="TreeGrafter"/>
</dbReference>
<dbReference type="NCBIfam" id="TIGR03346">
    <property type="entry name" value="chaperone_ClpB"/>
    <property type="match status" value="1"/>
</dbReference>
<dbReference type="GO" id="GO:0042026">
    <property type="term" value="P:protein refolding"/>
    <property type="evidence" value="ECO:0007669"/>
    <property type="project" value="UniProtKB-UniRule"/>
</dbReference>
<comment type="subcellular location">
    <subcellularLocation>
        <location evidence="1 13">Cytoplasm</location>
    </subcellularLocation>
</comment>
<evidence type="ECO:0000256" key="2">
    <source>
        <dbReference type="ARBA" id="ARBA00008675"/>
    </source>
</evidence>
<evidence type="ECO:0000256" key="13">
    <source>
        <dbReference type="RuleBase" id="RU362034"/>
    </source>
</evidence>
<dbReference type="GO" id="GO:0005524">
    <property type="term" value="F:ATP binding"/>
    <property type="evidence" value="ECO:0007669"/>
    <property type="project" value="UniProtKB-UniRule"/>
</dbReference>
<dbReference type="CDD" id="cd00009">
    <property type="entry name" value="AAA"/>
    <property type="match status" value="1"/>
</dbReference>
<dbReference type="GO" id="GO:0008233">
    <property type="term" value="F:peptidase activity"/>
    <property type="evidence" value="ECO:0007669"/>
    <property type="project" value="UniProtKB-KW"/>
</dbReference>
<dbReference type="InterPro" id="IPR003593">
    <property type="entry name" value="AAA+_ATPase"/>
</dbReference>
<keyword evidence="7 13" id="KW-0175">Coiled coil</keyword>
<dbReference type="Gene3D" id="1.10.1780.10">
    <property type="entry name" value="Clp, N-terminal domain"/>
    <property type="match status" value="1"/>
</dbReference>
<dbReference type="InterPro" id="IPR019489">
    <property type="entry name" value="Clp_ATPase_C"/>
</dbReference>
<dbReference type="FunFam" id="3.40.50.300:FF:000120">
    <property type="entry name" value="ATP-dependent chaperone ClpB"/>
    <property type="match status" value="1"/>
</dbReference>
<dbReference type="Gene3D" id="3.40.50.300">
    <property type="entry name" value="P-loop containing nucleotide triphosphate hydrolases"/>
    <property type="match status" value="3"/>
</dbReference>
<dbReference type="FunFam" id="3.40.50.300:FF:000010">
    <property type="entry name" value="Chaperone clpB 1, putative"/>
    <property type="match status" value="1"/>
</dbReference>
<sequence length="859" mass="93795">MNLDKFTDRAQGFLQSARTVAIRMNHQQIAPEHLLKALLEDEQGMAAGLIARAGGDARRATSETDAALAKIASVSGSGAQTPPGLGTDTVRVLDQAEEIAKKAGDSYVTVERMLVALALSLNTAAGKALKAAGATPEALNSAINELRGGRTADTQSAEDRYDALKKFARDLTQAARDGKLDPVIGRDEEIRRTIQVLARRTKNNPVLIGEPGVGKTAIVEGLALRIANGDVPDGLADKTLMALDMGALIAGAKYRGEFEERLKGVIDEVKAAEGDIILFIDEMHTLIGAGKSEGAMDAGNLLKPALARGELHCVGATTLDEYRKHVEKDPALQRRFQPVFVGEPTVEDTISILRGLKDKYEMHHGVRITDGALVSAATLSNRYITDRFLPDKAIDLMDEAASRIRMEVESKPEEIETLDRRILRLKIEREGLRRESDEASRDRFANLEEELANLEQQSAELTTRWQAEKDKIAGEAKLKEQLDAARLELEQAQRQGDLAKAGELSYGRIPALERQLAEAQATTQGAMLREEVTADDIAGVVSRWTGVPVERMLAGEREKLLGMEEVLGKRVIGQAAAVRAVSTAVRRARAGLQDPNRPLGSFLFLGPTGVGKTELTKSLAEFLFDDPNAMVRIDMSEFMEKHAVSRLIGAPPGYVGYEEGGVLTEAVRRRPYQVVLFDEVEKAHGDVFNVLLQVLDDGRLTDGQGRTVDFSNTLIILTSNLGSQFLANMPEDADVETVEPQVMDVVRAHFRPEFLNRLDEIILFHRLGQAHMGPIVDIQVSRVGRLLADRKVTLDLTDAARAWLGRVGYDPVYGARPLKRAVQRYLQDPLADLILRGEVKDGTTVHVDEGDGKLVLSAA</sequence>
<dbReference type="Pfam" id="PF17871">
    <property type="entry name" value="AAA_lid_9"/>
    <property type="match status" value="1"/>
</dbReference>
<evidence type="ECO:0000256" key="8">
    <source>
        <dbReference type="ARBA" id="ARBA00023186"/>
    </source>
</evidence>
<keyword evidence="13" id="KW-0346">Stress response</keyword>
<dbReference type="InterPro" id="IPR027417">
    <property type="entry name" value="P-loop_NTPase"/>
</dbReference>
<dbReference type="STRING" id="1855283.SAMN05216382_1169"/>
<feature type="coiled-coil region" evidence="13">
    <location>
        <begin position="415"/>
        <end position="495"/>
    </location>
</feature>
<evidence type="ECO:0000313" key="16">
    <source>
        <dbReference type="Proteomes" id="UP000199214"/>
    </source>
</evidence>
<dbReference type="InterPro" id="IPR001270">
    <property type="entry name" value="ClpA/B"/>
</dbReference>
<keyword evidence="13" id="KW-0963">Cytoplasm</keyword>